<reference evidence="2" key="1">
    <citation type="submission" date="2014-03" db="EMBL/GenBank/DDBJ databases">
        <authorList>
            <person name="Aksoy S."/>
            <person name="Warren W."/>
            <person name="Wilson R.K."/>
        </authorList>
    </citation>
    <scope>NUCLEOTIDE SEQUENCE [LARGE SCALE GENOMIC DNA]</scope>
    <source>
        <strain evidence="2">IAEA</strain>
    </source>
</reference>
<dbReference type="EnsemblMetazoa" id="GBRI041248-RA">
    <property type="protein sequence ID" value="GBRI041248-PA"/>
    <property type="gene ID" value="GBRI041248"/>
</dbReference>
<name>A0A1A9X1Y4_9MUSC</name>
<dbReference type="AlphaFoldDB" id="A0A1A9X1Y4"/>
<dbReference type="Proteomes" id="UP000091820">
    <property type="component" value="Unassembled WGS sequence"/>
</dbReference>
<organism evidence="1 2">
    <name type="scientific">Glossina brevipalpis</name>
    <dbReference type="NCBI Taxonomy" id="37001"/>
    <lineage>
        <taxon>Eukaryota</taxon>
        <taxon>Metazoa</taxon>
        <taxon>Ecdysozoa</taxon>
        <taxon>Arthropoda</taxon>
        <taxon>Hexapoda</taxon>
        <taxon>Insecta</taxon>
        <taxon>Pterygota</taxon>
        <taxon>Neoptera</taxon>
        <taxon>Endopterygota</taxon>
        <taxon>Diptera</taxon>
        <taxon>Brachycera</taxon>
        <taxon>Muscomorpha</taxon>
        <taxon>Hippoboscoidea</taxon>
        <taxon>Glossinidae</taxon>
        <taxon>Glossina</taxon>
    </lineage>
</organism>
<proteinExistence type="predicted"/>
<protein>
    <submittedName>
        <fullName evidence="1">Uncharacterized protein</fullName>
    </submittedName>
</protein>
<dbReference type="VEuPathDB" id="VectorBase:GBRI041248"/>
<accession>A0A1A9X1Y4</accession>
<evidence type="ECO:0000313" key="2">
    <source>
        <dbReference type="Proteomes" id="UP000091820"/>
    </source>
</evidence>
<keyword evidence="2" id="KW-1185">Reference proteome</keyword>
<evidence type="ECO:0000313" key="1">
    <source>
        <dbReference type="EnsemblMetazoa" id="GBRI041248-PA"/>
    </source>
</evidence>
<reference evidence="1" key="2">
    <citation type="submission" date="2020-05" db="UniProtKB">
        <authorList>
            <consortium name="EnsemblMetazoa"/>
        </authorList>
    </citation>
    <scope>IDENTIFICATION</scope>
    <source>
        <strain evidence="1">IAEA</strain>
    </source>
</reference>
<sequence length="151" mass="17560">MTIQMVIKSHTKTLSCETILKDYELMENNEKICILLYSVGLSWQCKSTCGQYSRKLYLFSKWSYFQPIPVSASTSVRVINKIVQVIYLFIANGLNHLCNFYLPIIIYKLHTHIPPVAKYGVCVAVYGEFKDFLFQNLFNYLAIQLFSYTII</sequence>